<dbReference type="Proteomes" id="UP000321331">
    <property type="component" value="Unassembled WGS sequence"/>
</dbReference>
<protein>
    <recommendedName>
        <fullName evidence="3">Oxidoreductase</fullName>
    </recommendedName>
</protein>
<name>A0A5C6TGT8_FUSOC</name>
<dbReference type="AlphaFoldDB" id="A0A5C6TGT8"/>
<dbReference type="PANTHER" id="PTHR43431:SF7">
    <property type="entry name" value="OXIDOREDUCTASE, SHORT CHAIN DEHYDROGENASE_REDUCTASE FAMILY (AFU_ORTHOLOGUE AFUA_5G14000)"/>
    <property type="match status" value="1"/>
</dbReference>
<sequence length="249" mass="26505">TPDMASQRFYAIVAGAGSGTGRAVAIRFSKAYPVVLMSRKPESYEDIVKDIRQAGGQAFGVATDATDVSSLDSAFEKIQEALPDHKLAAAVYNVNAGFARKPFLEMGLDDLQTGLNGAAGGFFNLGQKTVPLLLDSVASSPSPPTLILTGATASMKASSQFSSFAAGRFAMRALGQSLAREFGPKGVHVAHAVIDGLINTPASRAWNRGGKPDSKISPESIAETYWYLHTQHRSAFTQEIDIRPYSESF</sequence>
<dbReference type="PRINTS" id="PR00081">
    <property type="entry name" value="GDHRDH"/>
</dbReference>
<comment type="caution">
    <text evidence="1">The sequence shown here is derived from an EMBL/GenBank/DDBJ whole genome shotgun (WGS) entry which is preliminary data.</text>
</comment>
<dbReference type="PANTHER" id="PTHR43431">
    <property type="entry name" value="OXIDOREDUCTASE, SHORT CHAIN DEHYDROGENASE/REDUCTASE FAMILY (AFU_ORTHOLOGUE AFUA_5G14000)"/>
    <property type="match status" value="1"/>
</dbReference>
<dbReference type="EMBL" id="VMNF01000004">
    <property type="protein sequence ID" value="TXC09338.1"/>
    <property type="molecule type" value="Genomic_DNA"/>
</dbReference>
<evidence type="ECO:0008006" key="3">
    <source>
        <dbReference type="Google" id="ProtNLM"/>
    </source>
</evidence>
<dbReference type="Pfam" id="PF00106">
    <property type="entry name" value="adh_short"/>
    <property type="match status" value="1"/>
</dbReference>
<dbReference type="SUPFAM" id="SSF51735">
    <property type="entry name" value="NAD(P)-binding Rossmann-fold domains"/>
    <property type="match status" value="1"/>
</dbReference>
<proteinExistence type="predicted"/>
<gene>
    <name evidence="1" type="ORF">FocTR4_00006108</name>
</gene>
<evidence type="ECO:0000313" key="2">
    <source>
        <dbReference type="Proteomes" id="UP000321331"/>
    </source>
</evidence>
<reference evidence="1 2" key="1">
    <citation type="submission" date="2019-07" db="EMBL/GenBank/DDBJ databases">
        <title>The First High-Quality Draft Genome Sequence of the Causal Agent of the Current Panama Disease Epidemic.</title>
        <authorList>
            <person name="Warmington R.J."/>
            <person name="Kay W."/>
            <person name="Jeffries A."/>
            <person name="Bebber D."/>
            <person name="Moore K."/>
            <person name="Studholme D.J."/>
        </authorList>
    </citation>
    <scope>NUCLEOTIDE SEQUENCE [LARGE SCALE GENOMIC DNA]</scope>
    <source>
        <strain evidence="1 2">TR4</strain>
    </source>
</reference>
<dbReference type="Gene3D" id="3.40.50.720">
    <property type="entry name" value="NAD(P)-binding Rossmann-like Domain"/>
    <property type="match status" value="1"/>
</dbReference>
<organism evidence="1 2">
    <name type="scientific">Fusarium oxysporum f. sp. cubense</name>
    <dbReference type="NCBI Taxonomy" id="61366"/>
    <lineage>
        <taxon>Eukaryota</taxon>
        <taxon>Fungi</taxon>
        <taxon>Dikarya</taxon>
        <taxon>Ascomycota</taxon>
        <taxon>Pezizomycotina</taxon>
        <taxon>Sordariomycetes</taxon>
        <taxon>Hypocreomycetidae</taxon>
        <taxon>Hypocreales</taxon>
        <taxon>Nectriaceae</taxon>
        <taxon>Fusarium</taxon>
        <taxon>Fusarium oxysporum species complex</taxon>
    </lineage>
</organism>
<dbReference type="InterPro" id="IPR002347">
    <property type="entry name" value="SDR_fam"/>
</dbReference>
<dbReference type="InterPro" id="IPR036291">
    <property type="entry name" value="NAD(P)-bd_dom_sf"/>
</dbReference>
<accession>A0A5C6TGT8</accession>
<evidence type="ECO:0000313" key="1">
    <source>
        <dbReference type="EMBL" id="TXC09338.1"/>
    </source>
</evidence>
<feature type="non-terminal residue" evidence="1">
    <location>
        <position position="1"/>
    </location>
</feature>